<evidence type="ECO:0000313" key="5">
    <source>
        <dbReference type="Proteomes" id="UP000271339"/>
    </source>
</evidence>
<reference evidence="4 5" key="1">
    <citation type="submission" date="2018-10" db="EMBL/GenBank/DDBJ databases">
        <title>Genomic Encyclopedia of Archaeal and Bacterial Type Strains, Phase II (KMG-II): from individual species to whole genera.</title>
        <authorList>
            <person name="Goeker M."/>
        </authorList>
    </citation>
    <scope>NUCLEOTIDE SEQUENCE [LARGE SCALE GENOMIC DNA]</scope>
    <source>
        <strain evidence="4 5">DSM 23424</strain>
    </source>
</reference>
<dbReference type="Proteomes" id="UP000271339">
    <property type="component" value="Unassembled WGS sequence"/>
</dbReference>
<sequence length="346" mass="37371">MKSAYCLLIFLVFSLSSQAQCPVGFYQIYYQEQLDLFSTSYPNCYDADAFSIEIGNVTDLSGLSQLNSLNYLKIQNTYALTSLVSLGGVLIKNAFVLEDNVGLTNIEGVEFDTSLRYILINDNPILEDLSPLSVITDISNSGGTGSIELNGPLNISSLDAISGIESANKITLFNLDISTLDELSNLTNVGDLSMAGNDNLVSIDGLSNVQSFERLDIHDNINLSNCAIQTVCDHIGGTQGPVFILNNAAGCVTIQEVADTCGVVLEIPSFELENSIVIYPNPASEILFISASEGIVVEKVTIYSLLGTEVLSTSEERFNISNLSEGIYFATIETNQGILSKKFVKE</sequence>
<dbReference type="InterPro" id="IPR026444">
    <property type="entry name" value="Secre_tail"/>
</dbReference>
<protein>
    <submittedName>
        <fullName evidence="4">Putative secreted protein (Por secretion system target)</fullName>
    </submittedName>
</protein>
<gene>
    <name evidence="4" type="ORF">BXY75_2998</name>
</gene>
<comment type="caution">
    <text evidence="4">The sequence shown here is derived from an EMBL/GenBank/DDBJ whole genome shotgun (WGS) entry which is preliminary data.</text>
</comment>
<keyword evidence="5" id="KW-1185">Reference proteome</keyword>
<evidence type="ECO:0000256" key="2">
    <source>
        <dbReference type="SAM" id="SignalP"/>
    </source>
</evidence>
<dbReference type="NCBIfam" id="TIGR04183">
    <property type="entry name" value="Por_Secre_tail"/>
    <property type="match status" value="1"/>
</dbReference>
<dbReference type="EMBL" id="REFC01000015">
    <property type="protein sequence ID" value="RMA57116.1"/>
    <property type="molecule type" value="Genomic_DNA"/>
</dbReference>
<dbReference type="Gene3D" id="3.80.10.10">
    <property type="entry name" value="Ribonuclease Inhibitor"/>
    <property type="match status" value="1"/>
</dbReference>
<feature type="domain" description="Secretion system C-terminal sorting" evidence="3">
    <location>
        <begin position="278"/>
        <end position="344"/>
    </location>
</feature>
<dbReference type="OrthoDB" id="1405746at2"/>
<dbReference type="InterPro" id="IPR032675">
    <property type="entry name" value="LRR_dom_sf"/>
</dbReference>
<evidence type="ECO:0000313" key="4">
    <source>
        <dbReference type="EMBL" id="RMA57116.1"/>
    </source>
</evidence>
<organism evidence="4 5">
    <name type="scientific">Ulvibacter antarcticus</name>
    <dbReference type="NCBI Taxonomy" id="442714"/>
    <lineage>
        <taxon>Bacteria</taxon>
        <taxon>Pseudomonadati</taxon>
        <taxon>Bacteroidota</taxon>
        <taxon>Flavobacteriia</taxon>
        <taxon>Flavobacteriales</taxon>
        <taxon>Flavobacteriaceae</taxon>
        <taxon>Ulvibacter</taxon>
    </lineage>
</organism>
<accession>A0A3L9Y8U6</accession>
<feature type="chain" id="PRO_5018007301" evidence="2">
    <location>
        <begin position="20"/>
        <end position="346"/>
    </location>
</feature>
<dbReference type="SUPFAM" id="SSF52058">
    <property type="entry name" value="L domain-like"/>
    <property type="match status" value="1"/>
</dbReference>
<dbReference type="AlphaFoldDB" id="A0A3L9Y8U6"/>
<feature type="signal peptide" evidence="2">
    <location>
        <begin position="1"/>
        <end position="19"/>
    </location>
</feature>
<name>A0A3L9Y8U6_9FLAO</name>
<evidence type="ECO:0000256" key="1">
    <source>
        <dbReference type="ARBA" id="ARBA00022729"/>
    </source>
</evidence>
<proteinExistence type="predicted"/>
<dbReference type="RefSeq" id="WP_121908536.1">
    <property type="nucleotide sequence ID" value="NZ_REFC01000015.1"/>
</dbReference>
<evidence type="ECO:0000259" key="3">
    <source>
        <dbReference type="Pfam" id="PF18962"/>
    </source>
</evidence>
<dbReference type="Pfam" id="PF18962">
    <property type="entry name" value="Por_Secre_tail"/>
    <property type="match status" value="1"/>
</dbReference>
<keyword evidence="1 2" id="KW-0732">Signal</keyword>